<dbReference type="HAMAP" id="MF_00163">
    <property type="entry name" value="Pep_deformylase"/>
    <property type="match status" value="1"/>
</dbReference>
<dbReference type="CDD" id="cd00487">
    <property type="entry name" value="Pep_deformylase"/>
    <property type="match status" value="1"/>
</dbReference>
<keyword evidence="2" id="KW-0378">Hydrolase</keyword>
<dbReference type="Pfam" id="PF01327">
    <property type="entry name" value="Pep_deformylase"/>
    <property type="match status" value="1"/>
</dbReference>
<dbReference type="PRINTS" id="PR01576">
    <property type="entry name" value="PDEFORMYLASE"/>
</dbReference>
<dbReference type="GO" id="GO:0042586">
    <property type="term" value="F:peptide deformylase activity"/>
    <property type="evidence" value="ECO:0007669"/>
    <property type="project" value="UniProtKB-EC"/>
</dbReference>
<dbReference type="PANTHER" id="PTHR10458">
    <property type="entry name" value="PEPTIDE DEFORMYLASE"/>
    <property type="match status" value="1"/>
</dbReference>
<dbReference type="InterPro" id="IPR036821">
    <property type="entry name" value="Peptide_deformylase_sf"/>
</dbReference>
<dbReference type="PANTHER" id="PTHR10458:SF22">
    <property type="entry name" value="PEPTIDE DEFORMYLASE"/>
    <property type="match status" value="1"/>
</dbReference>
<gene>
    <name evidence="2" type="ORF">MNBD_DELTA02-755</name>
</gene>
<accession>A0A3B0VM64</accession>
<protein>
    <submittedName>
        <fullName evidence="2">Peptide deformylase</fullName>
        <ecNumber evidence="2">3.5.1.88</ecNumber>
    </submittedName>
</protein>
<dbReference type="SUPFAM" id="SSF56420">
    <property type="entry name" value="Peptide deformylase"/>
    <property type="match status" value="1"/>
</dbReference>
<comment type="similarity">
    <text evidence="1">Belongs to the polypeptide deformylase family.</text>
</comment>
<dbReference type="NCBIfam" id="TIGR00079">
    <property type="entry name" value="pept_deformyl"/>
    <property type="match status" value="1"/>
</dbReference>
<reference evidence="2" key="1">
    <citation type="submission" date="2018-06" db="EMBL/GenBank/DDBJ databases">
        <authorList>
            <person name="Zhirakovskaya E."/>
        </authorList>
    </citation>
    <scope>NUCLEOTIDE SEQUENCE</scope>
</reference>
<name>A0A3B0VM64_9ZZZZ</name>
<dbReference type="EMBL" id="UOEZ01000062">
    <property type="protein sequence ID" value="VAW37929.1"/>
    <property type="molecule type" value="Genomic_DNA"/>
</dbReference>
<evidence type="ECO:0000313" key="2">
    <source>
        <dbReference type="EMBL" id="VAW37929.1"/>
    </source>
</evidence>
<dbReference type="EC" id="3.5.1.88" evidence="2"/>
<dbReference type="InterPro" id="IPR023635">
    <property type="entry name" value="Peptide_deformylase"/>
</dbReference>
<organism evidence="2">
    <name type="scientific">hydrothermal vent metagenome</name>
    <dbReference type="NCBI Taxonomy" id="652676"/>
    <lineage>
        <taxon>unclassified sequences</taxon>
        <taxon>metagenomes</taxon>
        <taxon>ecological metagenomes</taxon>
    </lineage>
</organism>
<dbReference type="NCBIfam" id="NF001159">
    <property type="entry name" value="PRK00150.1-3"/>
    <property type="match status" value="1"/>
</dbReference>
<dbReference type="AlphaFoldDB" id="A0A3B0VM64"/>
<evidence type="ECO:0000256" key="1">
    <source>
        <dbReference type="ARBA" id="ARBA00010759"/>
    </source>
</evidence>
<dbReference type="PIRSF" id="PIRSF004749">
    <property type="entry name" value="Pep_def"/>
    <property type="match status" value="1"/>
</dbReference>
<sequence length="162" mass="17755">MPAREVILYPDPALREVSKEVAYFDKTLAREIDDLVDTLRASHGVAIAAPQVGIIKRVIALDITARNTKETGHGLLVLVNPVISESSQNKTVREGCLSIPDYLANVKRAKKVTVDALNQSGKAVTVHARGLEAVALQHEIDHLDGILFFDRVTSVRDLLRRG</sequence>
<dbReference type="Gene3D" id="3.90.45.10">
    <property type="entry name" value="Peptide deformylase"/>
    <property type="match status" value="1"/>
</dbReference>
<proteinExistence type="inferred from homology"/>